<dbReference type="EMBL" id="AOMF01000186">
    <property type="protein sequence ID" value="EMA48692.1"/>
    <property type="molecule type" value="Genomic_DNA"/>
</dbReference>
<sequence length="140" mass="15633">MGNMAGYDEIPVQSVEQDVTEWLDDHDPLARNGLNRVESRFLRTVGEPARMDVEGYARLKNPHMRVASATEFGVFAYEEDVVLFELDETVECGEMVGYPAGDNRWVPILICQTGPVAQARDRMEMVLVTLNSLADGELAL</sequence>
<evidence type="ECO:0000313" key="1">
    <source>
        <dbReference type="EMBL" id="EMA48692.1"/>
    </source>
</evidence>
<dbReference type="AlphaFoldDB" id="M0MSI2"/>
<proteinExistence type="predicted"/>
<keyword evidence="2" id="KW-1185">Reference proteome</keyword>
<dbReference type="Proteomes" id="UP000011680">
    <property type="component" value="Unassembled WGS sequence"/>
</dbReference>
<dbReference type="STRING" id="1227457.C451_20028"/>
<evidence type="ECO:0000313" key="2">
    <source>
        <dbReference type="Proteomes" id="UP000011680"/>
    </source>
</evidence>
<reference evidence="1 2" key="1">
    <citation type="journal article" date="2014" name="PLoS Genet.">
        <title>Phylogenetically driven sequencing of extremely halophilic archaea reveals strategies for static and dynamic osmo-response.</title>
        <authorList>
            <person name="Becker E.A."/>
            <person name="Seitzer P.M."/>
            <person name="Tritt A."/>
            <person name="Larsen D."/>
            <person name="Krusor M."/>
            <person name="Yao A.I."/>
            <person name="Wu D."/>
            <person name="Madern D."/>
            <person name="Eisen J.A."/>
            <person name="Darling A.E."/>
            <person name="Facciotti M.T."/>
        </authorList>
    </citation>
    <scope>NUCLEOTIDE SEQUENCE [LARGE SCALE GENOMIC DNA]</scope>
    <source>
        <strain evidence="1 2">JCM 13552</strain>
    </source>
</reference>
<protein>
    <submittedName>
        <fullName evidence="1">Uncharacterized protein</fullName>
    </submittedName>
</protein>
<gene>
    <name evidence="1" type="ORF">C451_20028</name>
</gene>
<name>M0MSI2_9EURY</name>
<accession>M0MSI2</accession>
<organism evidence="1 2">
    <name type="scientific">Halococcus thailandensis JCM 13552</name>
    <dbReference type="NCBI Taxonomy" id="1227457"/>
    <lineage>
        <taxon>Archaea</taxon>
        <taxon>Methanobacteriati</taxon>
        <taxon>Methanobacteriota</taxon>
        <taxon>Stenosarchaea group</taxon>
        <taxon>Halobacteria</taxon>
        <taxon>Halobacteriales</taxon>
        <taxon>Halococcaceae</taxon>
        <taxon>Halococcus</taxon>
    </lineage>
</organism>
<comment type="caution">
    <text evidence="1">The sequence shown here is derived from an EMBL/GenBank/DDBJ whole genome shotgun (WGS) entry which is preliminary data.</text>
</comment>